<proteinExistence type="predicted"/>
<sequence length="266" mass="29083">MAHLAVVWSLITLTGVGSGLFLWGLLHPPQPIGWQPVPSGLDRTLQHLDQRLRARWTPQTRQRAEILAMPPWQVVGLYALAALGGGVLAFDFSHNVFVVLLGAGLVAWQGPAWFIGQQFHTRQKFLARDFPPLVLMLRIYLDLEEPLPVALAHTRPALSRVGQLELNRLLSALQMGARHQALKSWARRTGLTPYALLADTLAQGWDQGLTAEALTPLDTFIKSSREQGTRALTDRLDGMATIVPVIAAFGVMAVLLYALLVGSGIG</sequence>
<feature type="transmembrane region" description="Helical" evidence="1">
    <location>
        <begin position="239"/>
        <end position="260"/>
    </location>
</feature>
<accession>G5CIZ6</accession>
<feature type="transmembrane region" description="Helical" evidence="1">
    <location>
        <begin position="71"/>
        <end position="90"/>
    </location>
</feature>
<dbReference type="AlphaFoldDB" id="G5CIZ6"/>
<feature type="transmembrane region" description="Helical" evidence="1">
    <location>
        <begin position="96"/>
        <end position="116"/>
    </location>
</feature>
<keyword evidence="2" id="KW-0614">Plasmid</keyword>
<feature type="transmembrane region" description="Helical" evidence="1">
    <location>
        <begin position="6"/>
        <end position="26"/>
    </location>
</feature>
<dbReference type="EMBL" id="JN119829">
    <property type="protein sequence ID" value="AEP14273.1"/>
    <property type="molecule type" value="Genomic_DNA"/>
</dbReference>
<evidence type="ECO:0000313" key="2">
    <source>
        <dbReference type="EMBL" id="AEP14273.1"/>
    </source>
</evidence>
<reference evidence="2" key="1">
    <citation type="journal article" date="2011" name="Appl. Environ. Microbiol.">
        <title>Two Large, Related, Cryptic Plasmids from Geographically Distinct Isolates of Sulfobacillus thermotolerans.</title>
        <authorList>
            <person name="Deane S.M."/>
            <person name="Rawlings D.E."/>
        </authorList>
    </citation>
    <scope>NUCLEOTIDE SEQUENCE</scope>
    <source>
        <strain evidence="2">L15</strain>
        <plasmid evidence="2">pL15</plasmid>
    </source>
</reference>
<geneLocation type="plasmid" evidence="2">
    <name>pL15</name>
</geneLocation>
<keyword evidence="1" id="KW-1133">Transmembrane helix</keyword>
<protein>
    <submittedName>
        <fullName evidence="2">Putative type II secretion system protein</fullName>
    </submittedName>
</protein>
<gene>
    <name evidence="2" type="primary">orfL25</name>
</gene>
<keyword evidence="1" id="KW-0812">Transmembrane</keyword>
<dbReference type="RefSeq" id="WP_031942640.1">
    <property type="nucleotide sequence ID" value="NC_025041.1"/>
</dbReference>
<name>G5CIZ6_9FIRM</name>
<evidence type="ECO:0000256" key="1">
    <source>
        <dbReference type="SAM" id="Phobius"/>
    </source>
</evidence>
<organism evidence="2">
    <name type="scientific">Sulfobacillus thermotolerans</name>
    <dbReference type="NCBI Taxonomy" id="338644"/>
    <lineage>
        <taxon>Bacteria</taxon>
        <taxon>Bacillati</taxon>
        <taxon>Bacillota</taxon>
        <taxon>Clostridia</taxon>
        <taxon>Eubacteriales</taxon>
        <taxon>Clostridiales Family XVII. Incertae Sedis</taxon>
        <taxon>Sulfobacillus</taxon>
    </lineage>
</organism>
<keyword evidence="1" id="KW-0472">Membrane</keyword>